<dbReference type="AlphaFoldDB" id="A0A841M7T3"/>
<evidence type="ECO:0000313" key="2">
    <source>
        <dbReference type="Proteomes" id="UP000555393"/>
    </source>
</evidence>
<dbReference type="EMBL" id="JACIIU010000019">
    <property type="protein sequence ID" value="MBB6262208.1"/>
    <property type="molecule type" value="Genomic_DNA"/>
</dbReference>
<accession>A0A841M7T3</accession>
<organism evidence="1 2">
    <name type="scientific">Paenochrobactrum gallinarii</name>
    <dbReference type="NCBI Taxonomy" id="643673"/>
    <lineage>
        <taxon>Bacteria</taxon>
        <taxon>Pseudomonadati</taxon>
        <taxon>Pseudomonadota</taxon>
        <taxon>Alphaproteobacteria</taxon>
        <taxon>Hyphomicrobiales</taxon>
        <taxon>Brucellaceae</taxon>
        <taxon>Paenochrobactrum</taxon>
    </lineage>
</organism>
<reference evidence="1 2" key="1">
    <citation type="submission" date="2020-08" db="EMBL/GenBank/DDBJ databases">
        <title>Genomic Encyclopedia of Type Strains, Phase IV (KMG-IV): sequencing the most valuable type-strain genomes for metagenomic binning, comparative biology and taxonomic classification.</title>
        <authorList>
            <person name="Goeker M."/>
        </authorList>
    </citation>
    <scope>NUCLEOTIDE SEQUENCE [LARGE SCALE GENOMIC DNA]</scope>
    <source>
        <strain evidence="1 2">DSM 22336</strain>
    </source>
</reference>
<keyword evidence="2" id="KW-1185">Reference proteome</keyword>
<gene>
    <name evidence="1" type="ORF">FHS77_002780</name>
</gene>
<name>A0A841M7T3_9HYPH</name>
<protein>
    <submittedName>
        <fullName evidence="1">Uncharacterized protein</fullName>
    </submittedName>
</protein>
<comment type="caution">
    <text evidence="1">The sequence shown here is derived from an EMBL/GenBank/DDBJ whole genome shotgun (WGS) entry which is preliminary data.</text>
</comment>
<proteinExistence type="predicted"/>
<evidence type="ECO:0000313" key="1">
    <source>
        <dbReference type="EMBL" id="MBB6262208.1"/>
    </source>
</evidence>
<dbReference type="Proteomes" id="UP000555393">
    <property type="component" value="Unassembled WGS sequence"/>
</dbReference>
<sequence>MELSKQGVIKTSLTKKILLNNTINFRGDYRVSATNDSIV</sequence>